<name>A0AA39Q0L6_9AGAR</name>
<evidence type="ECO:0000256" key="1">
    <source>
        <dbReference type="ARBA" id="ARBA00022692"/>
    </source>
</evidence>
<evidence type="ECO:0000256" key="4">
    <source>
        <dbReference type="SAM" id="Phobius"/>
    </source>
</evidence>
<dbReference type="GO" id="GO:0005524">
    <property type="term" value="F:ATP binding"/>
    <property type="evidence" value="ECO:0007669"/>
    <property type="project" value="InterPro"/>
</dbReference>
<keyword evidence="2 4" id="KW-1133">Transmembrane helix</keyword>
<gene>
    <name evidence="5" type="ORF">EDD18DRAFT_1355878</name>
</gene>
<dbReference type="Proteomes" id="UP001175228">
    <property type="component" value="Unassembled WGS sequence"/>
</dbReference>
<evidence type="ECO:0000256" key="2">
    <source>
        <dbReference type="ARBA" id="ARBA00022989"/>
    </source>
</evidence>
<comment type="caution">
    <text evidence="5">The sequence shown here is derived from an EMBL/GenBank/DDBJ whole genome shotgun (WGS) entry which is preliminary data.</text>
</comment>
<keyword evidence="1 4" id="KW-0812">Transmembrane</keyword>
<organism evidence="5 6">
    <name type="scientific">Armillaria luteobubalina</name>
    <dbReference type="NCBI Taxonomy" id="153913"/>
    <lineage>
        <taxon>Eukaryota</taxon>
        <taxon>Fungi</taxon>
        <taxon>Dikarya</taxon>
        <taxon>Basidiomycota</taxon>
        <taxon>Agaricomycotina</taxon>
        <taxon>Agaricomycetes</taxon>
        <taxon>Agaricomycetidae</taxon>
        <taxon>Agaricales</taxon>
        <taxon>Marasmiineae</taxon>
        <taxon>Physalacriaceae</taxon>
        <taxon>Armillaria</taxon>
    </lineage>
</organism>
<dbReference type="InterPro" id="IPR036640">
    <property type="entry name" value="ABC1_TM_sf"/>
</dbReference>
<evidence type="ECO:0000313" key="5">
    <source>
        <dbReference type="EMBL" id="KAK0493960.1"/>
    </source>
</evidence>
<dbReference type="Gene3D" id="1.20.1560.10">
    <property type="entry name" value="ABC transporter type 1, transmembrane domain"/>
    <property type="match status" value="1"/>
</dbReference>
<proteinExistence type="predicted"/>
<dbReference type="GO" id="GO:0016020">
    <property type="term" value="C:membrane"/>
    <property type="evidence" value="ECO:0007669"/>
    <property type="project" value="InterPro"/>
</dbReference>
<keyword evidence="3 4" id="KW-0472">Membrane</keyword>
<evidence type="ECO:0000256" key="3">
    <source>
        <dbReference type="ARBA" id="ARBA00023136"/>
    </source>
</evidence>
<keyword evidence="6" id="KW-1185">Reference proteome</keyword>
<dbReference type="EMBL" id="JAUEPU010000022">
    <property type="protein sequence ID" value="KAK0493960.1"/>
    <property type="molecule type" value="Genomic_DNA"/>
</dbReference>
<protein>
    <submittedName>
        <fullName evidence="5">Uncharacterized protein</fullName>
    </submittedName>
</protein>
<dbReference type="AlphaFoldDB" id="A0AA39Q0L6"/>
<reference evidence="5" key="1">
    <citation type="submission" date="2023-06" db="EMBL/GenBank/DDBJ databases">
        <authorList>
            <consortium name="Lawrence Berkeley National Laboratory"/>
            <person name="Ahrendt S."/>
            <person name="Sahu N."/>
            <person name="Indic B."/>
            <person name="Wong-Bajracharya J."/>
            <person name="Merenyi Z."/>
            <person name="Ke H.-M."/>
            <person name="Monk M."/>
            <person name="Kocsube S."/>
            <person name="Drula E."/>
            <person name="Lipzen A."/>
            <person name="Balint B."/>
            <person name="Henrissat B."/>
            <person name="Andreopoulos B."/>
            <person name="Martin F.M."/>
            <person name="Harder C.B."/>
            <person name="Rigling D."/>
            <person name="Ford K.L."/>
            <person name="Foster G.D."/>
            <person name="Pangilinan J."/>
            <person name="Papanicolaou A."/>
            <person name="Barry K."/>
            <person name="LaButti K."/>
            <person name="Viragh M."/>
            <person name="Koriabine M."/>
            <person name="Yan M."/>
            <person name="Riley R."/>
            <person name="Champramary S."/>
            <person name="Plett K.L."/>
            <person name="Tsai I.J."/>
            <person name="Slot J."/>
            <person name="Sipos G."/>
            <person name="Plett J."/>
            <person name="Nagy L.G."/>
            <person name="Grigoriev I.V."/>
        </authorList>
    </citation>
    <scope>NUCLEOTIDE SEQUENCE</scope>
    <source>
        <strain evidence="5">HWK02</strain>
    </source>
</reference>
<feature type="transmembrane region" description="Helical" evidence="4">
    <location>
        <begin position="151"/>
        <end position="173"/>
    </location>
</feature>
<evidence type="ECO:0000313" key="6">
    <source>
        <dbReference type="Proteomes" id="UP001175228"/>
    </source>
</evidence>
<sequence length="185" mass="20730">MTGTTATSIQIPGVEKDTRTEVFSSFTFVGSKSSRSININKKDSSKVPPVLFTELFRFSTRFELLISGLALIAAAEAGMAAKPQRCPYAHQLTHTELPLWQLLTTLLFGTLTNQFVIFQAVINKVDQEDQQALNKLPAIATVFHCVASKDVIYFVISGINIFVCTYFYIYVWVYTSEVNANYIHE</sequence>
<accession>A0AA39Q0L6</accession>